<protein>
    <recommendedName>
        <fullName evidence="1">DUF2147 domain-containing protein</fullName>
    </recommendedName>
</protein>
<gene>
    <name evidence="2" type="ORF">SAMN04488029_2596</name>
</gene>
<evidence type="ECO:0000259" key="1">
    <source>
        <dbReference type="Pfam" id="PF09917"/>
    </source>
</evidence>
<dbReference type="RefSeq" id="WP_245827084.1">
    <property type="nucleotide sequence ID" value="NZ_FWYF01000003.1"/>
</dbReference>
<evidence type="ECO:0000313" key="2">
    <source>
        <dbReference type="EMBL" id="SMD35900.1"/>
    </source>
</evidence>
<reference evidence="2 3" key="1">
    <citation type="submission" date="2017-04" db="EMBL/GenBank/DDBJ databases">
        <authorList>
            <person name="Afonso C.L."/>
            <person name="Miller P.J."/>
            <person name="Scott M.A."/>
            <person name="Spackman E."/>
            <person name="Goraichik I."/>
            <person name="Dimitrov K.M."/>
            <person name="Suarez D.L."/>
            <person name="Swayne D.E."/>
        </authorList>
    </citation>
    <scope>NUCLEOTIDE SEQUENCE [LARGE SCALE GENOMIC DNA]</scope>
    <source>
        <strain evidence="2 3">DSM 26133</strain>
    </source>
</reference>
<sequence>MLIISTLLFFVLHATSAQDPIIGQWKTIDDETGKPRSVVEIYKKGDMYYGKVVDMFLEPHEDPDPVCDDCDEDDPRYMQKTMGMEILKGAKKEGDEYVDGKILDPENGKVYSCKLWMEDGQLKLRGYIAFFYRTQTWLKYE</sequence>
<dbReference type="STRING" id="692418.SAMN04488029_2596"/>
<dbReference type="Gene3D" id="2.40.128.520">
    <property type="match status" value="1"/>
</dbReference>
<dbReference type="PANTHER" id="PTHR36919:SF3">
    <property type="entry name" value="BLL5882 PROTEIN"/>
    <property type="match status" value="1"/>
</dbReference>
<proteinExistence type="predicted"/>
<dbReference type="InterPro" id="IPR019223">
    <property type="entry name" value="DUF2147"/>
</dbReference>
<organism evidence="2 3">
    <name type="scientific">Reichenbachiella faecimaris</name>
    <dbReference type="NCBI Taxonomy" id="692418"/>
    <lineage>
        <taxon>Bacteria</taxon>
        <taxon>Pseudomonadati</taxon>
        <taxon>Bacteroidota</taxon>
        <taxon>Cytophagia</taxon>
        <taxon>Cytophagales</taxon>
        <taxon>Reichenbachiellaceae</taxon>
        <taxon>Reichenbachiella</taxon>
    </lineage>
</organism>
<dbReference type="Pfam" id="PF09917">
    <property type="entry name" value="DUF2147"/>
    <property type="match status" value="1"/>
</dbReference>
<dbReference type="Proteomes" id="UP000192472">
    <property type="component" value="Unassembled WGS sequence"/>
</dbReference>
<name>A0A1W2GGW6_REIFA</name>
<evidence type="ECO:0000313" key="3">
    <source>
        <dbReference type="Proteomes" id="UP000192472"/>
    </source>
</evidence>
<keyword evidence="3" id="KW-1185">Reference proteome</keyword>
<dbReference type="PANTHER" id="PTHR36919">
    <property type="entry name" value="BLR1215 PROTEIN"/>
    <property type="match status" value="1"/>
</dbReference>
<feature type="domain" description="DUF2147" evidence="1">
    <location>
        <begin position="23"/>
        <end position="138"/>
    </location>
</feature>
<dbReference type="AlphaFoldDB" id="A0A1W2GGW6"/>
<dbReference type="EMBL" id="FWYF01000003">
    <property type="protein sequence ID" value="SMD35900.1"/>
    <property type="molecule type" value="Genomic_DNA"/>
</dbReference>
<accession>A0A1W2GGW6</accession>